<evidence type="ECO:0000256" key="1">
    <source>
        <dbReference type="SAM" id="MobiDB-lite"/>
    </source>
</evidence>
<evidence type="ECO:0000313" key="2">
    <source>
        <dbReference type="EMBL" id="KQJ89093.1"/>
    </source>
</evidence>
<evidence type="ECO:0000313" key="3">
    <source>
        <dbReference type="EnsemblPlants" id="KQJ89093"/>
    </source>
</evidence>
<dbReference type="ExpressionAtlas" id="A0A0Q3L973">
    <property type="expression patterns" value="baseline and differential"/>
</dbReference>
<accession>A0A0Q3L973</accession>
<sequence>MGLSAPRPNVQKNIPTGRAKYASANTLNPHNGSSLERCARRSISENWISVKNCKLAMWAVGSKTDGLDQSSMRRRRQLLRCPDAMATRRLLCRRVGDSVALALPSRDGGSAAAALRRLDGISEATAPPATASQWPRWYASVKDSCRPRRYPNTTASCRPRRCRGGDSAAGRVPPGMASDFQRRPRLKLDFRGEF</sequence>
<reference evidence="3" key="3">
    <citation type="submission" date="2018-08" db="UniProtKB">
        <authorList>
            <consortium name="EnsemblPlants"/>
        </authorList>
    </citation>
    <scope>IDENTIFICATION</scope>
    <source>
        <strain evidence="3">cv. Bd21</strain>
    </source>
</reference>
<keyword evidence="4" id="KW-1185">Reference proteome</keyword>
<dbReference type="EnsemblPlants" id="KQJ89093">
    <property type="protein sequence ID" value="KQJ89093"/>
    <property type="gene ID" value="BRADI_4g23455v3"/>
</dbReference>
<dbReference type="EMBL" id="CM000883">
    <property type="protein sequence ID" value="KQJ89093.1"/>
    <property type="molecule type" value="Genomic_DNA"/>
</dbReference>
<dbReference type="Gramene" id="KQJ89093">
    <property type="protein sequence ID" value="KQJ89093"/>
    <property type="gene ID" value="BRADI_4g23455v3"/>
</dbReference>
<dbReference type="InParanoid" id="A0A0Q3L973"/>
<feature type="region of interest" description="Disordered" evidence="1">
    <location>
        <begin position="152"/>
        <end position="182"/>
    </location>
</feature>
<proteinExistence type="predicted"/>
<gene>
    <name evidence="2" type="ORF">BRADI_4g23455v3</name>
</gene>
<organism evidence="2">
    <name type="scientific">Brachypodium distachyon</name>
    <name type="common">Purple false brome</name>
    <name type="synonym">Trachynia distachya</name>
    <dbReference type="NCBI Taxonomy" id="15368"/>
    <lineage>
        <taxon>Eukaryota</taxon>
        <taxon>Viridiplantae</taxon>
        <taxon>Streptophyta</taxon>
        <taxon>Embryophyta</taxon>
        <taxon>Tracheophyta</taxon>
        <taxon>Spermatophyta</taxon>
        <taxon>Magnoliopsida</taxon>
        <taxon>Liliopsida</taxon>
        <taxon>Poales</taxon>
        <taxon>Poaceae</taxon>
        <taxon>BOP clade</taxon>
        <taxon>Pooideae</taxon>
        <taxon>Stipodae</taxon>
        <taxon>Brachypodieae</taxon>
        <taxon>Brachypodium</taxon>
    </lineage>
</organism>
<name>A0A0Q3L973_BRADI</name>
<reference evidence="2" key="2">
    <citation type="submission" date="2017-06" db="EMBL/GenBank/DDBJ databases">
        <title>WGS assembly of Brachypodium distachyon.</title>
        <authorList>
            <consortium name="The International Brachypodium Initiative"/>
            <person name="Lucas S."/>
            <person name="Harmon-Smith M."/>
            <person name="Lail K."/>
            <person name="Tice H."/>
            <person name="Grimwood J."/>
            <person name="Bruce D."/>
            <person name="Barry K."/>
            <person name="Shu S."/>
            <person name="Lindquist E."/>
            <person name="Wang M."/>
            <person name="Pitluck S."/>
            <person name="Vogel J.P."/>
            <person name="Garvin D.F."/>
            <person name="Mockler T.C."/>
            <person name="Schmutz J."/>
            <person name="Rokhsar D."/>
            <person name="Bevan M.W."/>
        </authorList>
    </citation>
    <scope>NUCLEOTIDE SEQUENCE</scope>
    <source>
        <strain evidence="2">Bd21</strain>
    </source>
</reference>
<protein>
    <submittedName>
        <fullName evidence="2 3">Uncharacterized protein</fullName>
    </submittedName>
</protein>
<reference evidence="2 3" key="1">
    <citation type="journal article" date="2010" name="Nature">
        <title>Genome sequencing and analysis of the model grass Brachypodium distachyon.</title>
        <authorList>
            <consortium name="International Brachypodium Initiative"/>
        </authorList>
    </citation>
    <scope>NUCLEOTIDE SEQUENCE [LARGE SCALE GENOMIC DNA]</scope>
    <source>
        <strain evidence="2 3">Bd21</strain>
    </source>
</reference>
<dbReference type="Proteomes" id="UP000008810">
    <property type="component" value="Chromosome 4"/>
</dbReference>
<dbReference type="AlphaFoldDB" id="A0A0Q3L973"/>
<evidence type="ECO:0000313" key="4">
    <source>
        <dbReference type="Proteomes" id="UP000008810"/>
    </source>
</evidence>